<comment type="caution">
    <text evidence="1">The sequence shown here is derived from an EMBL/GenBank/DDBJ whole genome shotgun (WGS) entry which is preliminary data.</text>
</comment>
<proteinExistence type="predicted"/>
<evidence type="ECO:0000313" key="1">
    <source>
        <dbReference type="EMBL" id="OGL75008.1"/>
    </source>
</evidence>
<protein>
    <submittedName>
        <fullName evidence="1">Uncharacterized protein</fullName>
    </submittedName>
</protein>
<sequence>MTTETDPFTALFRGHDIAVPIIERAVRKIWPFRQMARLGRWNRRGRPVPTTEDIALAISRAAGVAVKRIEPVVCNPRETLAYGQALTFDNSLTIRLWNNNWMSLRRAFRDSGRDEEQVELDLKRLVRQEIGEPLGFRFVDNLSYVPRGAAQESLLASLYWYLAFSFAGDLQKMADHEPLIGILSAAVPLGLLTEGDRHWRVAELPKL</sequence>
<accession>A0A1F7UB61</accession>
<dbReference type="EMBL" id="MGEA01000004">
    <property type="protein sequence ID" value="OGL75008.1"/>
    <property type="molecule type" value="Genomic_DNA"/>
</dbReference>
<dbReference type="Proteomes" id="UP000177088">
    <property type="component" value="Unassembled WGS sequence"/>
</dbReference>
<reference evidence="1 2" key="1">
    <citation type="journal article" date="2016" name="Nat. Commun.">
        <title>Thousands of microbial genomes shed light on interconnected biogeochemical processes in an aquifer system.</title>
        <authorList>
            <person name="Anantharaman K."/>
            <person name="Brown C.T."/>
            <person name="Hug L.A."/>
            <person name="Sharon I."/>
            <person name="Castelle C.J."/>
            <person name="Probst A.J."/>
            <person name="Thomas B.C."/>
            <person name="Singh A."/>
            <person name="Wilkins M.J."/>
            <person name="Karaoz U."/>
            <person name="Brodie E.L."/>
            <person name="Williams K.H."/>
            <person name="Hubbard S.S."/>
            <person name="Banfield J.F."/>
        </authorList>
    </citation>
    <scope>NUCLEOTIDE SEQUENCE [LARGE SCALE GENOMIC DNA]</scope>
</reference>
<dbReference type="AlphaFoldDB" id="A0A1F7UB61"/>
<evidence type="ECO:0000313" key="2">
    <source>
        <dbReference type="Proteomes" id="UP000177088"/>
    </source>
</evidence>
<organism evidence="1 2">
    <name type="scientific">Candidatus Uhrbacteria bacterium RIFCSPHIGHO2_02_FULL_60_10</name>
    <dbReference type="NCBI Taxonomy" id="1802392"/>
    <lineage>
        <taxon>Bacteria</taxon>
        <taxon>Candidatus Uhriibacteriota</taxon>
    </lineage>
</organism>
<gene>
    <name evidence="1" type="ORF">A3C96_00100</name>
</gene>
<name>A0A1F7UB61_9BACT</name>